<feature type="transmembrane region" description="Helical" evidence="9">
    <location>
        <begin position="348"/>
        <end position="372"/>
    </location>
</feature>
<dbReference type="EMBL" id="JALNTZ010000005">
    <property type="protein sequence ID" value="KAJ3652256.1"/>
    <property type="molecule type" value="Genomic_DNA"/>
</dbReference>
<evidence type="ECO:0000256" key="2">
    <source>
        <dbReference type="ARBA" id="ARBA00022448"/>
    </source>
</evidence>
<dbReference type="PROSITE" id="PS50893">
    <property type="entry name" value="ABC_TRANSPORTER_2"/>
    <property type="match status" value="2"/>
</dbReference>
<dbReference type="InterPro" id="IPR050173">
    <property type="entry name" value="ABC_transporter_C-like"/>
</dbReference>
<comment type="subcellular location">
    <subcellularLocation>
        <location evidence="1">Membrane</location>
        <topology evidence="1">Multi-pass membrane protein</topology>
    </subcellularLocation>
</comment>
<feature type="transmembrane region" description="Helical" evidence="9">
    <location>
        <begin position="133"/>
        <end position="155"/>
    </location>
</feature>
<evidence type="ECO:0000313" key="12">
    <source>
        <dbReference type="EMBL" id="KAJ3652256.1"/>
    </source>
</evidence>
<dbReference type="InterPro" id="IPR003593">
    <property type="entry name" value="AAA+_ATPase"/>
</dbReference>
<dbReference type="FunFam" id="3.40.50.300:FF:000973">
    <property type="entry name" value="Multidrug resistance-associated protein 4"/>
    <property type="match status" value="1"/>
</dbReference>
<reference evidence="12" key="1">
    <citation type="journal article" date="2023" name="G3 (Bethesda)">
        <title>Whole genome assemblies of Zophobas morio and Tenebrio molitor.</title>
        <authorList>
            <person name="Kaur S."/>
            <person name="Stinson S.A."/>
            <person name="diCenzo G.C."/>
        </authorList>
    </citation>
    <scope>NUCLEOTIDE SEQUENCE</scope>
    <source>
        <strain evidence="12">QUZm001</strain>
    </source>
</reference>
<proteinExistence type="predicted"/>
<feature type="transmembrane region" description="Helical" evidence="9">
    <location>
        <begin position="91"/>
        <end position="113"/>
    </location>
</feature>
<evidence type="ECO:0000259" key="11">
    <source>
        <dbReference type="PROSITE" id="PS50929"/>
    </source>
</evidence>
<dbReference type="GO" id="GO:0140359">
    <property type="term" value="F:ABC-type transporter activity"/>
    <property type="evidence" value="ECO:0007669"/>
    <property type="project" value="InterPro"/>
</dbReference>
<dbReference type="GO" id="GO:0005524">
    <property type="term" value="F:ATP binding"/>
    <property type="evidence" value="ECO:0007669"/>
    <property type="project" value="UniProtKB-KW"/>
</dbReference>
<evidence type="ECO:0000256" key="7">
    <source>
        <dbReference type="ARBA" id="ARBA00022989"/>
    </source>
</evidence>
<dbReference type="Pfam" id="PF00005">
    <property type="entry name" value="ABC_tran"/>
    <property type="match status" value="2"/>
</dbReference>
<protein>
    <recommendedName>
        <fullName evidence="14">Multidrug resistance-associated protein lethal(2)03659</fullName>
    </recommendedName>
</protein>
<dbReference type="SMART" id="SM00382">
    <property type="entry name" value="AAA"/>
    <property type="match status" value="2"/>
</dbReference>
<dbReference type="FunFam" id="3.40.50.300:FF:000163">
    <property type="entry name" value="Multidrug resistance-associated protein member 4"/>
    <property type="match status" value="1"/>
</dbReference>
<keyword evidence="13" id="KW-1185">Reference proteome</keyword>
<feature type="transmembrane region" description="Helical" evidence="9">
    <location>
        <begin position="212"/>
        <end position="229"/>
    </location>
</feature>
<dbReference type="InterPro" id="IPR027417">
    <property type="entry name" value="P-loop_NTPase"/>
</dbReference>
<dbReference type="Proteomes" id="UP001168821">
    <property type="component" value="Unassembled WGS sequence"/>
</dbReference>
<keyword evidence="2" id="KW-0813">Transport</keyword>
<dbReference type="SUPFAM" id="SSF52540">
    <property type="entry name" value="P-loop containing nucleoside triphosphate hydrolases"/>
    <property type="match status" value="2"/>
</dbReference>
<comment type="caution">
    <text evidence="12">The sequence shown here is derived from an EMBL/GenBank/DDBJ whole genome shotgun (WGS) entry which is preliminary data.</text>
</comment>
<dbReference type="PANTHER" id="PTHR24223:SF448">
    <property type="entry name" value="FI20146P1-RELATED"/>
    <property type="match status" value="1"/>
</dbReference>
<evidence type="ECO:0000313" key="13">
    <source>
        <dbReference type="Proteomes" id="UP001168821"/>
    </source>
</evidence>
<dbReference type="FunFam" id="1.20.1560.10:FF:000026">
    <property type="entry name" value="Multidrug resistance-associated protein lethal(2)03659"/>
    <property type="match status" value="1"/>
</dbReference>
<feature type="transmembrane region" description="Helical" evidence="9">
    <location>
        <begin position="324"/>
        <end position="342"/>
    </location>
</feature>
<evidence type="ECO:0000256" key="1">
    <source>
        <dbReference type="ARBA" id="ARBA00004141"/>
    </source>
</evidence>
<evidence type="ECO:0000256" key="4">
    <source>
        <dbReference type="ARBA" id="ARBA00022737"/>
    </source>
</evidence>
<feature type="transmembrane region" description="Helical" evidence="9">
    <location>
        <begin position="907"/>
        <end position="929"/>
    </location>
</feature>
<keyword evidence="6" id="KW-0067">ATP-binding</keyword>
<dbReference type="CDD" id="cd03250">
    <property type="entry name" value="ABCC_MRP_domain1"/>
    <property type="match status" value="1"/>
</dbReference>
<feature type="transmembrane region" description="Helical" evidence="9">
    <location>
        <begin position="676"/>
        <end position="704"/>
    </location>
</feature>
<evidence type="ECO:0000256" key="9">
    <source>
        <dbReference type="SAM" id="Phobius"/>
    </source>
</evidence>
<dbReference type="InterPro" id="IPR036640">
    <property type="entry name" value="ABC1_TM_sf"/>
</dbReference>
<keyword evidence="8 9" id="KW-0472">Membrane</keyword>
<evidence type="ECO:0000259" key="10">
    <source>
        <dbReference type="PROSITE" id="PS50893"/>
    </source>
</evidence>
<feature type="domain" description="ABC transmembrane type-1" evidence="11">
    <location>
        <begin position="104"/>
        <end position="346"/>
    </location>
</feature>
<keyword evidence="4" id="KW-0677">Repeat</keyword>
<keyword evidence="3 9" id="KW-0812">Transmembrane</keyword>
<evidence type="ECO:0000256" key="5">
    <source>
        <dbReference type="ARBA" id="ARBA00022741"/>
    </source>
</evidence>
<organism evidence="12 13">
    <name type="scientific">Zophobas morio</name>
    <dbReference type="NCBI Taxonomy" id="2755281"/>
    <lineage>
        <taxon>Eukaryota</taxon>
        <taxon>Metazoa</taxon>
        <taxon>Ecdysozoa</taxon>
        <taxon>Arthropoda</taxon>
        <taxon>Hexapoda</taxon>
        <taxon>Insecta</taxon>
        <taxon>Pterygota</taxon>
        <taxon>Neoptera</taxon>
        <taxon>Endopterygota</taxon>
        <taxon>Coleoptera</taxon>
        <taxon>Polyphaga</taxon>
        <taxon>Cucujiformia</taxon>
        <taxon>Tenebrionidae</taxon>
        <taxon>Zophobas</taxon>
    </lineage>
</organism>
<feature type="domain" description="ABC transporter" evidence="10">
    <location>
        <begin position="999"/>
        <end position="1232"/>
    </location>
</feature>
<sequence>MEGKHNLKTKIRSHPREKANYLSHWFFCWQLPFFYKGYKKQITEEDLYGPPRDHKSKLLGDKLEKMWLTELKTQKNPSLWRTLRKVFGPEFLFYGLTLIVQELIVRMCPPLFIGKLMSYYTPNQTSISKNEAYIYASCIVFASLLYVMMGHSYLLGLLHLGMKMRIAISSLVYRKSLKLSQGAIAENTAGHLLNLLANDITRFDYYVVKVHYLWMGPVETLLVCGLIYWMLGATAIIGIVILLAFIPVQVYLAKRMSVYRLRTALKTDQRVKLMNEIITGVKVIKMYSWEKPFAKLVEIARKLEVDQIKISSYLRAFNMASQLFLGRIAVFFCILVYILTGGNLEPQYVYVLTSFYEIIRLGTVIFLPLSMMEVGEIMTSMKRILEFLKQPEITNIRNSNHEGIKMNNVCVKWDKSPKNTLSNINLDIKCNQLVTLIGAVGSGKTTLLHVILQEIPLLEGSLETGGTISYASQQPWLFSASIRDNILFGEKFDKSKYDEVTKVCSLEHDFALLPFGDRSLVGERGVMLSGGQKSRINLARAIYKDADLYLLDDPLSAVDVHVGKQIFENCIRNYLKNKTTILITHQIQYLDNTDIVYLIENGKIMESGTLLELTEKNTRFLNLLEKPSNVQNDQQIESKYNFEESTERPLKVKESQGIGAVSNRVYRDYFLAGGPFLIGFIVILLHAMVQTIAVGGDYFLSFWVNLEQDNATSSHHFLTTDNCLYIYGSLTVLVIIIALVCSFRFFWFCITTSTNLHNKMFRKIVYSSMRFFNTNESGRILNRFSKDIGLIDENLPLSMMDTIQISFNVLAIAVIIAIVNPWIVIPTVVMFTIFYFYRKICLASTRNLKRIEGTARSPIYSHVTSTLEGISTIRAFSAQTSLQNEFDQRQDSHSSSFYMFLACDSAFGFWLDLCCVVFLGIVTFSILFLGSGNYGANMGLAITQSIMMTGLLQWGMKQSAQLENQMTSVERVVEYTKLEPESDQGTKQISKEWPVTGKIEFNTVSLRYSSQDPWVLKKLTFDIRAKEKVGIVGRTGAGKSSLISVLFRLAPTEGDVSIDDVNIKTIHLDSLRSKITIIPQDPVLFSGTIRYNLDPFDEYQDSQLWDALEEVELKNLVSGFPAGLSNKVLDGGANFSVGQRQLLCLARAVVRMNKILILDEATANVDPGTDELIQKTIRSKFRECTVLTIAHRLNTVMDSDRILVMSDGCVVEFDEPRRLFENTNGVFYRLIKQAGNEIQKLTDLNEM</sequence>
<dbReference type="AlphaFoldDB" id="A0AA38ID28"/>
<evidence type="ECO:0000256" key="8">
    <source>
        <dbReference type="ARBA" id="ARBA00023136"/>
    </source>
</evidence>
<dbReference type="InterPro" id="IPR003439">
    <property type="entry name" value="ABC_transporter-like_ATP-bd"/>
</dbReference>
<dbReference type="InterPro" id="IPR011527">
    <property type="entry name" value="ABC1_TM_dom"/>
</dbReference>
<feature type="transmembrane region" description="Helical" evidence="9">
    <location>
        <begin position="809"/>
        <end position="837"/>
    </location>
</feature>
<keyword evidence="5" id="KW-0547">Nucleotide-binding</keyword>
<dbReference type="Gene3D" id="3.40.50.300">
    <property type="entry name" value="P-loop containing nucleotide triphosphate hydrolases"/>
    <property type="match status" value="2"/>
</dbReference>
<gene>
    <name evidence="12" type="ORF">Zmor_018237</name>
</gene>
<dbReference type="PANTHER" id="PTHR24223">
    <property type="entry name" value="ATP-BINDING CASSETTE SUB-FAMILY C"/>
    <property type="match status" value="1"/>
</dbReference>
<feature type="domain" description="ABC transporter" evidence="10">
    <location>
        <begin position="404"/>
        <end position="626"/>
    </location>
</feature>
<dbReference type="FunFam" id="1.20.1560.10:FF:000014">
    <property type="entry name" value="Multidrug resistance-associated protein member 4"/>
    <property type="match status" value="1"/>
</dbReference>
<dbReference type="CDD" id="cd03244">
    <property type="entry name" value="ABCC_MRP_domain2"/>
    <property type="match status" value="1"/>
</dbReference>
<evidence type="ECO:0000256" key="6">
    <source>
        <dbReference type="ARBA" id="ARBA00022840"/>
    </source>
</evidence>
<evidence type="ECO:0008006" key="14">
    <source>
        <dbReference type="Google" id="ProtNLM"/>
    </source>
</evidence>
<feature type="domain" description="ABC transmembrane type-1" evidence="11">
    <location>
        <begin position="680"/>
        <end position="964"/>
    </location>
</feature>
<dbReference type="InterPro" id="IPR017871">
    <property type="entry name" value="ABC_transporter-like_CS"/>
</dbReference>
<dbReference type="InterPro" id="IPR044726">
    <property type="entry name" value="ABCC_6TM_D2"/>
</dbReference>
<dbReference type="PROSITE" id="PS00211">
    <property type="entry name" value="ABC_TRANSPORTER_1"/>
    <property type="match status" value="2"/>
</dbReference>
<keyword evidence="7 9" id="KW-1133">Transmembrane helix</keyword>
<name>A0AA38ID28_9CUCU</name>
<accession>A0AA38ID28</accession>
<dbReference type="Gene3D" id="1.20.1560.10">
    <property type="entry name" value="ABC transporter type 1, transmembrane domain"/>
    <property type="match status" value="2"/>
</dbReference>
<evidence type="ECO:0000256" key="3">
    <source>
        <dbReference type="ARBA" id="ARBA00022692"/>
    </source>
</evidence>
<feature type="transmembrane region" description="Helical" evidence="9">
    <location>
        <begin position="724"/>
        <end position="750"/>
    </location>
</feature>
<dbReference type="GO" id="GO:0016020">
    <property type="term" value="C:membrane"/>
    <property type="evidence" value="ECO:0007669"/>
    <property type="project" value="UniProtKB-SubCell"/>
</dbReference>
<dbReference type="Pfam" id="PF00664">
    <property type="entry name" value="ABC_membrane"/>
    <property type="match status" value="2"/>
</dbReference>
<dbReference type="PROSITE" id="PS50929">
    <property type="entry name" value="ABC_TM1F"/>
    <property type="match status" value="2"/>
</dbReference>
<dbReference type="GO" id="GO:0016887">
    <property type="term" value="F:ATP hydrolysis activity"/>
    <property type="evidence" value="ECO:0007669"/>
    <property type="project" value="InterPro"/>
</dbReference>
<feature type="transmembrane region" description="Helical" evidence="9">
    <location>
        <begin position="936"/>
        <end position="956"/>
    </location>
</feature>
<feature type="transmembrane region" description="Helical" evidence="9">
    <location>
        <begin position="235"/>
        <end position="253"/>
    </location>
</feature>
<dbReference type="CDD" id="cd18580">
    <property type="entry name" value="ABC_6TM_ABCC_D2"/>
    <property type="match status" value="1"/>
</dbReference>
<dbReference type="SUPFAM" id="SSF90123">
    <property type="entry name" value="ABC transporter transmembrane region"/>
    <property type="match status" value="2"/>
</dbReference>